<comment type="caution">
    <text evidence="3">The sequence shown here is derived from an EMBL/GenBank/DDBJ whole genome shotgun (WGS) entry which is preliminary data.</text>
</comment>
<dbReference type="SUPFAM" id="SSF52343">
    <property type="entry name" value="Ferredoxin reductase-like, C-terminal NADP-linked domain"/>
    <property type="match status" value="1"/>
</dbReference>
<proteinExistence type="predicted"/>
<dbReference type="PIRSF" id="PIRSF006816">
    <property type="entry name" value="Cyc3_hyd_g"/>
    <property type="match status" value="1"/>
</dbReference>
<evidence type="ECO:0000313" key="3">
    <source>
        <dbReference type="EMBL" id="GAH24953.1"/>
    </source>
</evidence>
<dbReference type="InterPro" id="IPR017938">
    <property type="entry name" value="Riboflavin_synthase-like_b-brl"/>
</dbReference>
<reference evidence="3" key="1">
    <citation type="journal article" date="2014" name="Front. Microbiol.">
        <title>High frequency of phylogenetically diverse reductive dehalogenase-homologous genes in deep subseafloor sedimentary metagenomes.</title>
        <authorList>
            <person name="Kawai M."/>
            <person name="Futagami T."/>
            <person name="Toyoda A."/>
            <person name="Takaki Y."/>
            <person name="Nishi S."/>
            <person name="Hori S."/>
            <person name="Arai W."/>
            <person name="Tsubouchi T."/>
            <person name="Morono Y."/>
            <person name="Uchiyama I."/>
            <person name="Ito T."/>
            <person name="Fujiyama A."/>
            <person name="Inagaki F."/>
            <person name="Takami H."/>
        </authorList>
    </citation>
    <scope>NUCLEOTIDE SEQUENCE</scope>
    <source>
        <strain evidence="3">Expedition CK06-06</strain>
    </source>
</reference>
<protein>
    <recommendedName>
        <fullName evidence="2">FAD-binding FR-type domain-containing protein</fullName>
    </recommendedName>
</protein>
<feature type="non-terminal residue" evidence="3">
    <location>
        <position position="212"/>
    </location>
</feature>
<dbReference type="InterPro" id="IPR017927">
    <property type="entry name" value="FAD-bd_FR_type"/>
</dbReference>
<feature type="domain" description="FAD-binding FR-type" evidence="2">
    <location>
        <begin position="1"/>
        <end position="96"/>
    </location>
</feature>
<name>X1FW33_9ZZZZ</name>
<dbReference type="GO" id="GO:0016491">
    <property type="term" value="F:oxidoreductase activity"/>
    <property type="evidence" value="ECO:0007669"/>
    <property type="project" value="InterPro"/>
</dbReference>
<dbReference type="PROSITE" id="PS51384">
    <property type="entry name" value="FAD_FR"/>
    <property type="match status" value="1"/>
</dbReference>
<dbReference type="SUPFAM" id="SSF63380">
    <property type="entry name" value="Riboflavin synthase domain-like"/>
    <property type="match status" value="1"/>
</dbReference>
<dbReference type="InterPro" id="IPR012165">
    <property type="entry name" value="Cyt_c3_hydrogenase_gsu"/>
</dbReference>
<accession>X1FW33</accession>
<evidence type="ECO:0000256" key="1">
    <source>
        <dbReference type="SAM" id="Phobius"/>
    </source>
</evidence>
<feature type="transmembrane region" description="Helical" evidence="1">
    <location>
        <begin position="102"/>
        <end position="121"/>
    </location>
</feature>
<dbReference type="PANTHER" id="PTHR43513">
    <property type="entry name" value="DIHYDROOROTATE DEHYDROGENASE B (NAD(+)), ELECTRON TRANSFER SUBUNIT"/>
    <property type="match status" value="1"/>
</dbReference>
<gene>
    <name evidence="3" type="ORF">S03H2_02386</name>
</gene>
<dbReference type="PRINTS" id="PR00409">
    <property type="entry name" value="PHDIOXRDTASE"/>
</dbReference>
<organism evidence="3">
    <name type="scientific">marine sediment metagenome</name>
    <dbReference type="NCBI Taxonomy" id="412755"/>
    <lineage>
        <taxon>unclassified sequences</taxon>
        <taxon>metagenomes</taxon>
        <taxon>ecological metagenomes</taxon>
    </lineage>
</organism>
<dbReference type="InterPro" id="IPR001433">
    <property type="entry name" value="OxRdtase_FAD/NAD-bd"/>
</dbReference>
<dbReference type="AlphaFoldDB" id="X1FW33"/>
<dbReference type="InterPro" id="IPR039261">
    <property type="entry name" value="FNR_nucleotide-bd"/>
</dbReference>
<evidence type="ECO:0000259" key="2">
    <source>
        <dbReference type="PROSITE" id="PS51384"/>
    </source>
</evidence>
<dbReference type="GO" id="GO:0006221">
    <property type="term" value="P:pyrimidine nucleotide biosynthetic process"/>
    <property type="evidence" value="ECO:0007669"/>
    <property type="project" value="InterPro"/>
</dbReference>
<keyword evidence="1" id="KW-0472">Membrane</keyword>
<dbReference type="Pfam" id="PF00175">
    <property type="entry name" value="NAD_binding_1"/>
    <property type="match status" value="1"/>
</dbReference>
<dbReference type="InterPro" id="IPR050353">
    <property type="entry name" value="PyrK_electron_transfer"/>
</dbReference>
<keyword evidence="1" id="KW-0812">Transmembrane</keyword>
<keyword evidence="1" id="KW-1133">Transmembrane helix</keyword>
<dbReference type="Gene3D" id="3.40.50.80">
    <property type="entry name" value="Nucleotide-binding domain of ferredoxin-NADP reductase (FNR) module"/>
    <property type="match status" value="1"/>
</dbReference>
<dbReference type="GO" id="GO:0051537">
    <property type="term" value="F:2 iron, 2 sulfur cluster binding"/>
    <property type="evidence" value="ECO:0007669"/>
    <property type="project" value="InterPro"/>
</dbReference>
<dbReference type="GO" id="GO:0050660">
    <property type="term" value="F:flavin adenine dinucleotide binding"/>
    <property type="evidence" value="ECO:0007669"/>
    <property type="project" value="InterPro"/>
</dbReference>
<sequence length="212" mass="23873">MIKAARIKRKIWYNKDTFGLEVYFPGINPLPGQFFQVRISDSLDPFLNRPISVASYIRNRLLLIIRVVGKGTRILSKKEVGEDLLLLGPFGEGLRLKKKKSLLIAGGFGIAPLYFLAQKLFKSRVNFTFLYGAKTPDGIIMKHEISKMANRSIFVTERGGTKKMTVVSAIKDIDTNAYKIAYACGPKPMLVELQRLNLPIPIHAFCEDFFGC</sequence>
<dbReference type="Gene3D" id="2.40.30.10">
    <property type="entry name" value="Translation factors"/>
    <property type="match status" value="1"/>
</dbReference>
<dbReference type="EMBL" id="BARU01000790">
    <property type="protein sequence ID" value="GAH24953.1"/>
    <property type="molecule type" value="Genomic_DNA"/>
</dbReference>
<dbReference type="PANTHER" id="PTHR43513:SF3">
    <property type="entry name" value="DIHYDROOROTATE DEHYDROGENASE B (NAD(+)), ELECTRON TRANSFER SUBUNIT-RELATED"/>
    <property type="match status" value="1"/>
</dbReference>